<proteinExistence type="predicted"/>
<comment type="caution">
    <text evidence="8">The sequence shown here is derived from an EMBL/GenBank/DDBJ whole genome shotgun (WGS) entry which is preliminary data.</text>
</comment>
<gene>
    <name evidence="8" type="ORF">JIM95_10415</name>
</gene>
<dbReference type="Pfam" id="PF03772">
    <property type="entry name" value="Competence"/>
    <property type="match status" value="1"/>
</dbReference>
<keyword evidence="9" id="KW-1185">Reference proteome</keyword>
<keyword evidence="3 6" id="KW-0812">Transmembrane</keyword>
<organism evidence="8 9">
    <name type="scientific">Corynebacterium antarcticum</name>
    <dbReference type="NCBI Taxonomy" id="2800405"/>
    <lineage>
        <taxon>Bacteria</taxon>
        <taxon>Bacillati</taxon>
        <taxon>Actinomycetota</taxon>
        <taxon>Actinomycetes</taxon>
        <taxon>Mycobacteriales</taxon>
        <taxon>Corynebacteriaceae</taxon>
        <taxon>Corynebacterium</taxon>
    </lineage>
</organism>
<feature type="transmembrane region" description="Helical" evidence="6">
    <location>
        <begin position="275"/>
        <end position="299"/>
    </location>
</feature>
<feature type="transmembrane region" description="Helical" evidence="6">
    <location>
        <begin position="466"/>
        <end position="484"/>
    </location>
</feature>
<evidence type="ECO:0000259" key="7">
    <source>
        <dbReference type="Pfam" id="PF03772"/>
    </source>
</evidence>
<name>A0ABS1FNH1_9CORY</name>
<dbReference type="PANTHER" id="PTHR30619:SF7">
    <property type="entry name" value="BETA-LACTAMASE DOMAIN PROTEIN"/>
    <property type="match status" value="1"/>
</dbReference>
<reference evidence="8" key="1">
    <citation type="submission" date="2021-01" db="EMBL/GenBank/DDBJ databases">
        <title>Characterization of Corynebacterium spp. from penguins.</title>
        <authorList>
            <person name="Svec P."/>
        </authorList>
    </citation>
    <scope>NUCLEOTIDE SEQUENCE</scope>
    <source>
        <strain evidence="8">CCM 8835</strain>
    </source>
</reference>
<evidence type="ECO:0000256" key="1">
    <source>
        <dbReference type="ARBA" id="ARBA00004651"/>
    </source>
</evidence>
<feature type="transmembrane region" description="Helical" evidence="6">
    <location>
        <begin position="245"/>
        <end position="263"/>
    </location>
</feature>
<dbReference type="InterPro" id="IPR052159">
    <property type="entry name" value="Competence_DNA_uptake"/>
</dbReference>
<sequence length="518" mass="52661">MTELRLLPSAVVVWMAVAVVLVSRTTPAGIVPVAAGVLFAVAVRAPGQGLLIAGCGAAAVVTSRVRVAVAEGHPLNSVARATVEGRVVAAPASVGDGVRLLRLRVDGYPADLPVFVRDPDAAVGTAGSVVRVTADVGPGNRPGVGTLVLDAHSITRLREPEGMERLAGHVRAALVDATSRWLDPDSAGLVRGMVLGDTGGQSEEQRRLYLDTGLSHLSAVSGSNVAIVTTAVFLLARALGLGPRVQVAGAVVSLLGFVSLVGTEPSVLRAAATGMVGLVAVVASTRAEPVYALCLAVIVLLCWRSDLAVEYGFALSVAATAGIVALHPLFHRPLAATGWPAVVIRAVSVAIAADVVTMPIIAVMAGRVSLVSVAANVLAAPAVAPVTVLGLVAAVLAVVPGIGEDLAGLPLILIVPCARWITGVARLLASLPLSTVPVADGWLGVAWVILGCCWIVWAVCAGRVRILVGVAVAAAVLGALSGPHPTAYPPAPGWRDPGLWHDGARETVTTRPRAPDPR</sequence>
<feature type="transmembrane region" description="Helical" evidence="6">
    <location>
        <begin position="342"/>
        <end position="365"/>
    </location>
</feature>
<feature type="transmembrane region" description="Helical" evidence="6">
    <location>
        <begin position="377"/>
        <end position="399"/>
    </location>
</feature>
<feature type="transmembrane region" description="Helical" evidence="6">
    <location>
        <begin position="441"/>
        <end position="459"/>
    </location>
</feature>
<dbReference type="EMBL" id="JAENIP010000017">
    <property type="protein sequence ID" value="MBK1844977.1"/>
    <property type="molecule type" value="Genomic_DNA"/>
</dbReference>
<dbReference type="InterPro" id="IPR004477">
    <property type="entry name" value="ComEC_N"/>
</dbReference>
<keyword evidence="5 6" id="KW-0472">Membrane</keyword>
<feature type="transmembrane region" description="Helical" evidence="6">
    <location>
        <begin position="406"/>
        <end position="429"/>
    </location>
</feature>
<dbReference type="NCBIfam" id="TIGR00360">
    <property type="entry name" value="ComEC_N-term"/>
    <property type="match status" value="1"/>
</dbReference>
<keyword evidence="2" id="KW-1003">Cell membrane</keyword>
<feature type="domain" description="ComEC/Rec2-related protein" evidence="7">
    <location>
        <begin position="193"/>
        <end position="458"/>
    </location>
</feature>
<evidence type="ECO:0000256" key="4">
    <source>
        <dbReference type="ARBA" id="ARBA00022989"/>
    </source>
</evidence>
<dbReference type="RefSeq" id="WP_200260655.1">
    <property type="nucleotide sequence ID" value="NZ_JAENIP020000001.1"/>
</dbReference>
<evidence type="ECO:0000256" key="3">
    <source>
        <dbReference type="ARBA" id="ARBA00022692"/>
    </source>
</evidence>
<dbReference type="Proteomes" id="UP000650005">
    <property type="component" value="Unassembled WGS sequence"/>
</dbReference>
<feature type="transmembrane region" description="Helical" evidence="6">
    <location>
        <begin position="311"/>
        <end position="330"/>
    </location>
</feature>
<accession>A0ABS1FNH1</accession>
<dbReference type="PANTHER" id="PTHR30619">
    <property type="entry name" value="DNA INTERNALIZATION/COMPETENCE PROTEIN COMEC/REC2"/>
    <property type="match status" value="1"/>
</dbReference>
<comment type="subcellular location">
    <subcellularLocation>
        <location evidence="1">Cell membrane</location>
        <topology evidence="1">Multi-pass membrane protein</topology>
    </subcellularLocation>
</comment>
<evidence type="ECO:0000256" key="6">
    <source>
        <dbReference type="SAM" id="Phobius"/>
    </source>
</evidence>
<evidence type="ECO:0000256" key="5">
    <source>
        <dbReference type="ARBA" id="ARBA00023136"/>
    </source>
</evidence>
<evidence type="ECO:0000313" key="9">
    <source>
        <dbReference type="Proteomes" id="UP000650005"/>
    </source>
</evidence>
<evidence type="ECO:0000256" key="2">
    <source>
        <dbReference type="ARBA" id="ARBA00022475"/>
    </source>
</evidence>
<keyword evidence="4 6" id="KW-1133">Transmembrane helix</keyword>
<feature type="transmembrane region" description="Helical" evidence="6">
    <location>
        <begin position="214"/>
        <end position="239"/>
    </location>
</feature>
<evidence type="ECO:0000313" key="8">
    <source>
        <dbReference type="EMBL" id="MBK1844977.1"/>
    </source>
</evidence>
<protein>
    <submittedName>
        <fullName evidence="8">ComEC/Rec2 family competence protein</fullName>
    </submittedName>
</protein>